<dbReference type="Pfam" id="PF00293">
    <property type="entry name" value="NUDIX"/>
    <property type="match status" value="1"/>
</dbReference>
<protein>
    <recommendedName>
        <fullName evidence="4">GDP-mannose pyrophosphatase</fullName>
    </recommendedName>
    <alternativeName>
        <fullName evidence="6">GDP-mannose hydrolase</fullName>
    </alternativeName>
    <alternativeName>
        <fullName evidence="7">GDPMK</fullName>
    </alternativeName>
</protein>
<reference evidence="9 10" key="1">
    <citation type="submission" date="2024-06" db="EMBL/GenBank/DDBJ databases">
        <authorList>
            <person name="Chen R.Y."/>
        </authorList>
    </citation>
    <scope>NUCLEOTIDE SEQUENCE [LARGE SCALE GENOMIC DNA]</scope>
    <source>
        <strain evidence="9 10">D2</strain>
    </source>
</reference>
<dbReference type="PANTHER" id="PTHR11839">
    <property type="entry name" value="UDP/ADP-SUGAR PYROPHOSPHATASE"/>
    <property type="match status" value="1"/>
</dbReference>
<dbReference type="Gene3D" id="3.90.79.10">
    <property type="entry name" value="Nucleoside Triphosphate Pyrophosphohydrolase"/>
    <property type="match status" value="1"/>
</dbReference>
<dbReference type="PROSITE" id="PS00893">
    <property type="entry name" value="NUDIX_BOX"/>
    <property type="match status" value="1"/>
</dbReference>
<sequence>MKDEHNPWQTHSTKEIYKNAWIRVREDKVTTPANTAGIYSVVEFQNLAVGIVPIDEEGNTWLVGQWRYPLNQYSWEIIEGGCPKGESPSDCALRELKEEAGLTATSTEAFLEMSLSNSSTDDKAIVYIAKGISEGQAEPEETEQLQLVKLPLAEAYQYVMEGRIHDAISIAALLKLKAMQVF</sequence>
<dbReference type="InterPro" id="IPR020084">
    <property type="entry name" value="NUDIX_hydrolase_CS"/>
</dbReference>
<evidence type="ECO:0000313" key="9">
    <source>
        <dbReference type="EMBL" id="MER2490894.1"/>
    </source>
</evidence>
<dbReference type="PANTHER" id="PTHR11839:SF18">
    <property type="entry name" value="NUDIX HYDROLASE DOMAIN-CONTAINING PROTEIN"/>
    <property type="match status" value="1"/>
</dbReference>
<evidence type="ECO:0000256" key="6">
    <source>
        <dbReference type="ARBA" id="ARBA00032162"/>
    </source>
</evidence>
<evidence type="ECO:0000256" key="7">
    <source>
        <dbReference type="ARBA" id="ARBA00032272"/>
    </source>
</evidence>
<comment type="caution">
    <text evidence="9">The sequence shown here is derived from an EMBL/GenBank/DDBJ whole genome shotgun (WGS) entry which is preliminary data.</text>
</comment>
<dbReference type="CDD" id="cd24161">
    <property type="entry name" value="NUDIX_ADPRase_Ndx2"/>
    <property type="match status" value="1"/>
</dbReference>
<dbReference type="SUPFAM" id="SSF55811">
    <property type="entry name" value="Nudix"/>
    <property type="match status" value="1"/>
</dbReference>
<evidence type="ECO:0000313" key="10">
    <source>
        <dbReference type="Proteomes" id="UP001467690"/>
    </source>
</evidence>
<dbReference type="PROSITE" id="PS51462">
    <property type="entry name" value="NUDIX"/>
    <property type="match status" value="1"/>
</dbReference>
<dbReference type="Proteomes" id="UP001467690">
    <property type="component" value="Unassembled WGS sequence"/>
</dbReference>
<keyword evidence="5 9" id="KW-0378">Hydrolase</keyword>
<evidence type="ECO:0000256" key="2">
    <source>
        <dbReference type="ARBA" id="ARBA00001946"/>
    </source>
</evidence>
<dbReference type="EMBL" id="JBELOE010000076">
    <property type="protein sequence ID" value="MER2490894.1"/>
    <property type="molecule type" value="Genomic_DNA"/>
</dbReference>
<evidence type="ECO:0000256" key="4">
    <source>
        <dbReference type="ARBA" id="ARBA00016377"/>
    </source>
</evidence>
<dbReference type="InterPro" id="IPR000086">
    <property type="entry name" value="NUDIX_hydrolase_dom"/>
</dbReference>
<evidence type="ECO:0000259" key="8">
    <source>
        <dbReference type="PROSITE" id="PS51462"/>
    </source>
</evidence>
<dbReference type="RefSeq" id="WP_143871443.1">
    <property type="nucleotide sequence ID" value="NZ_CP041660.1"/>
</dbReference>
<name>A0ABV1RD90_9ALTE</name>
<comment type="similarity">
    <text evidence="3">Belongs to the Nudix hydrolase family. NudK subfamily.</text>
</comment>
<keyword evidence="10" id="KW-1185">Reference proteome</keyword>
<dbReference type="InterPro" id="IPR015797">
    <property type="entry name" value="NUDIX_hydrolase-like_dom_sf"/>
</dbReference>
<evidence type="ECO:0000256" key="3">
    <source>
        <dbReference type="ARBA" id="ARBA00007275"/>
    </source>
</evidence>
<accession>A0ABV1RD90</accession>
<organism evidence="9 10">
    <name type="scientific">Catenovulum sediminis</name>
    <dbReference type="NCBI Taxonomy" id="1740262"/>
    <lineage>
        <taxon>Bacteria</taxon>
        <taxon>Pseudomonadati</taxon>
        <taxon>Pseudomonadota</taxon>
        <taxon>Gammaproteobacteria</taxon>
        <taxon>Alteromonadales</taxon>
        <taxon>Alteromonadaceae</taxon>
        <taxon>Catenovulum</taxon>
    </lineage>
</organism>
<evidence type="ECO:0000256" key="1">
    <source>
        <dbReference type="ARBA" id="ARBA00000847"/>
    </source>
</evidence>
<gene>
    <name evidence="9" type="ORF">ABS311_03230</name>
</gene>
<feature type="domain" description="Nudix hydrolase" evidence="8">
    <location>
        <begin position="44"/>
        <end position="172"/>
    </location>
</feature>
<comment type="cofactor">
    <cofactor evidence="2">
        <name>Mg(2+)</name>
        <dbReference type="ChEBI" id="CHEBI:18420"/>
    </cofactor>
</comment>
<proteinExistence type="inferred from homology"/>
<dbReference type="GO" id="GO:0016787">
    <property type="term" value="F:hydrolase activity"/>
    <property type="evidence" value="ECO:0007669"/>
    <property type="project" value="UniProtKB-KW"/>
</dbReference>
<comment type="catalytic activity">
    <reaction evidence="1">
        <text>GDP-alpha-D-mannose + H2O = alpha-D-mannose 1-phosphate + GMP + 2 H(+)</text>
        <dbReference type="Rhea" id="RHEA:27978"/>
        <dbReference type="ChEBI" id="CHEBI:15377"/>
        <dbReference type="ChEBI" id="CHEBI:15378"/>
        <dbReference type="ChEBI" id="CHEBI:57527"/>
        <dbReference type="ChEBI" id="CHEBI:58115"/>
        <dbReference type="ChEBI" id="CHEBI:58409"/>
    </reaction>
</comment>
<evidence type="ECO:0000256" key="5">
    <source>
        <dbReference type="ARBA" id="ARBA00022801"/>
    </source>
</evidence>